<dbReference type="GO" id="GO:0005615">
    <property type="term" value="C:extracellular space"/>
    <property type="evidence" value="ECO:0007669"/>
    <property type="project" value="TreeGrafter"/>
</dbReference>
<comment type="similarity">
    <text evidence="1">Belongs to the peptidase M1 family.</text>
</comment>
<evidence type="ECO:0000256" key="1">
    <source>
        <dbReference type="ARBA" id="ARBA00010136"/>
    </source>
</evidence>
<sequence>MTTTSINEKNRILDSLGCSQKPWILSQYLDFILKNDTGIRKQDSSRIFKSVASNPMGYTLAFNYLRTQWKELNDHYGPAFGLVSNMVAELPTYMNTPYQLAE</sequence>
<dbReference type="InterPro" id="IPR024571">
    <property type="entry name" value="ERAP1-like_C_dom"/>
</dbReference>
<dbReference type="Proteomes" id="UP000801492">
    <property type="component" value="Unassembled WGS sequence"/>
</dbReference>
<dbReference type="EMBL" id="VTPC01087234">
    <property type="protein sequence ID" value="KAF2886579.1"/>
    <property type="molecule type" value="Genomic_DNA"/>
</dbReference>
<protein>
    <recommendedName>
        <fullName evidence="2">ERAP1-like C-terminal domain-containing protein</fullName>
    </recommendedName>
</protein>
<dbReference type="GO" id="GO:0006508">
    <property type="term" value="P:proteolysis"/>
    <property type="evidence" value="ECO:0007669"/>
    <property type="project" value="TreeGrafter"/>
</dbReference>
<evidence type="ECO:0000313" key="4">
    <source>
        <dbReference type="Proteomes" id="UP000801492"/>
    </source>
</evidence>
<dbReference type="InterPro" id="IPR050344">
    <property type="entry name" value="Peptidase_M1_aminopeptidases"/>
</dbReference>
<feature type="non-terminal residue" evidence="3">
    <location>
        <position position="102"/>
    </location>
</feature>
<dbReference type="PANTHER" id="PTHR11533">
    <property type="entry name" value="PROTEASE M1 ZINC METALLOPROTEASE"/>
    <property type="match status" value="1"/>
</dbReference>
<feature type="domain" description="ERAP1-like C-terminal" evidence="2">
    <location>
        <begin position="2"/>
        <end position="102"/>
    </location>
</feature>
<evidence type="ECO:0000259" key="2">
    <source>
        <dbReference type="Pfam" id="PF11838"/>
    </source>
</evidence>
<accession>A0A8K0CHW5</accession>
<reference evidence="3" key="1">
    <citation type="submission" date="2019-08" db="EMBL/GenBank/DDBJ databases">
        <title>The genome of the North American firefly Photinus pyralis.</title>
        <authorList>
            <consortium name="Photinus pyralis genome working group"/>
            <person name="Fallon T.R."/>
            <person name="Sander Lower S.E."/>
            <person name="Weng J.-K."/>
        </authorList>
    </citation>
    <scope>NUCLEOTIDE SEQUENCE</scope>
    <source>
        <strain evidence="3">TRF0915ILg1</strain>
        <tissue evidence="3">Whole body</tissue>
    </source>
</reference>
<proteinExistence type="inferred from homology"/>
<dbReference type="Pfam" id="PF11838">
    <property type="entry name" value="ERAP1_C"/>
    <property type="match status" value="1"/>
</dbReference>
<dbReference type="GO" id="GO:0043171">
    <property type="term" value="P:peptide catabolic process"/>
    <property type="evidence" value="ECO:0007669"/>
    <property type="project" value="TreeGrafter"/>
</dbReference>
<dbReference type="AlphaFoldDB" id="A0A8K0CHW5"/>
<name>A0A8K0CHW5_IGNLU</name>
<dbReference type="GO" id="GO:0008270">
    <property type="term" value="F:zinc ion binding"/>
    <property type="evidence" value="ECO:0007669"/>
    <property type="project" value="TreeGrafter"/>
</dbReference>
<dbReference type="Gene3D" id="1.25.50.20">
    <property type="match status" value="1"/>
</dbReference>
<evidence type="ECO:0000313" key="3">
    <source>
        <dbReference type="EMBL" id="KAF2886579.1"/>
    </source>
</evidence>
<dbReference type="GO" id="GO:0042277">
    <property type="term" value="F:peptide binding"/>
    <property type="evidence" value="ECO:0007669"/>
    <property type="project" value="TreeGrafter"/>
</dbReference>
<dbReference type="GO" id="GO:0005737">
    <property type="term" value="C:cytoplasm"/>
    <property type="evidence" value="ECO:0007669"/>
    <property type="project" value="TreeGrafter"/>
</dbReference>
<organism evidence="3 4">
    <name type="scientific">Ignelater luminosus</name>
    <name type="common">Cucubano</name>
    <name type="synonym">Pyrophorus luminosus</name>
    <dbReference type="NCBI Taxonomy" id="2038154"/>
    <lineage>
        <taxon>Eukaryota</taxon>
        <taxon>Metazoa</taxon>
        <taxon>Ecdysozoa</taxon>
        <taxon>Arthropoda</taxon>
        <taxon>Hexapoda</taxon>
        <taxon>Insecta</taxon>
        <taxon>Pterygota</taxon>
        <taxon>Neoptera</taxon>
        <taxon>Endopterygota</taxon>
        <taxon>Coleoptera</taxon>
        <taxon>Polyphaga</taxon>
        <taxon>Elateriformia</taxon>
        <taxon>Elateroidea</taxon>
        <taxon>Elateridae</taxon>
        <taxon>Agrypninae</taxon>
        <taxon>Pyrophorini</taxon>
        <taxon>Ignelater</taxon>
    </lineage>
</organism>
<dbReference type="GO" id="GO:0070006">
    <property type="term" value="F:metalloaminopeptidase activity"/>
    <property type="evidence" value="ECO:0007669"/>
    <property type="project" value="TreeGrafter"/>
</dbReference>
<gene>
    <name evidence="3" type="ORF">ILUMI_19594</name>
</gene>
<keyword evidence="4" id="KW-1185">Reference proteome</keyword>
<dbReference type="GO" id="GO:0016020">
    <property type="term" value="C:membrane"/>
    <property type="evidence" value="ECO:0007669"/>
    <property type="project" value="TreeGrafter"/>
</dbReference>
<dbReference type="PANTHER" id="PTHR11533:SF294">
    <property type="entry name" value="THYROTROPIN-RELEASING HORMONE-DEGRADING ECTOENZYME"/>
    <property type="match status" value="1"/>
</dbReference>
<comment type="caution">
    <text evidence="3">The sequence shown here is derived from an EMBL/GenBank/DDBJ whole genome shotgun (WGS) entry which is preliminary data.</text>
</comment>
<dbReference type="OrthoDB" id="510539at2759"/>